<keyword evidence="3" id="KW-0560">Oxidoreductase</keyword>
<dbReference type="SUPFAM" id="SSF51197">
    <property type="entry name" value="Clavaminate synthase-like"/>
    <property type="match status" value="1"/>
</dbReference>
<dbReference type="GO" id="GO:0016491">
    <property type="term" value="F:oxidoreductase activity"/>
    <property type="evidence" value="ECO:0007669"/>
    <property type="project" value="UniProtKB-KW"/>
</dbReference>
<dbReference type="eggNOG" id="KOG0143">
    <property type="taxonomic scope" value="Eukaryota"/>
</dbReference>
<dbReference type="AlphaFoldDB" id="S3CJB4"/>
<feature type="domain" description="Fe2OG dioxygenase" evidence="4">
    <location>
        <begin position="194"/>
        <end position="308"/>
    </location>
</feature>
<dbReference type="PANTHER" id="PTHR47991">
    <property type="entry name" value="OXOGLUTARATE/IRON-DEPENDENT DIOXYGENASE"/>
    <property type="match status" value="1"/>
</dbReference>
<gene>
    <name evidence="5" type="ORF">GLAREA_01206</name>
</gene>
<dbReference type="InterPro" id="IPR050295">
    <property type="entry name" value="Plant_2OG-oxidoreductases"/>
</dbReference>
<dbReference type="GO" id="GO:0046872">
    <property type="term" value="F:metal ion binding"/>
    <property type="evidence" value="ECO:0007669"/>
    <property type="project" value="UniProtKB-KW"/>
</dbReference>
<keyword evidence="1 3" id="KW-0479">Metal-binding</keyword>
<dbReference type="RefSeq" id="XP_008086613.1">
    <property type="nucleotide sequence ID" value="XM_008088422.1"/>
</dbReference>
<evidence type="ECO:0000259" key="4">
    <source>
        <dbReference type="PROSITE" id="PS51471"/>
    </source>
</evidence>
<proteinExistence type="inferred from homology"/>
<dbReference type="InterPro" id="IPR044861">
    <property type="entry name" value="IPNS-like_FE2OG_OXY"/>
</dbReference>
<dbReference type="InterPro" id="IPR005123">
    <property type="entry name" value="Oxoglu/Fe-dep_dioxygenase_dom"/>
</dbReference>
<dbReference type="Proteomes" id="UP000016922">
    <property type="component" value="Unassembled WGS sequence"/>
</dbReference>
<evidence type="ECO:0000256" key="3">
    <source>
        <dbReference type="RuleBase" id="RU003682"/>
    </source>
</evidence>
<keyword evidence="2 3" id="KW-0408">Iron</keyword>
<protein>
    <submittedName>
        <fullName evidence="5">Clavaminate synthase-like protein</fullName>
    </submittedName>
</protein>
<dbReference type="InterPro" id="IPR027443">
    <property type="entry name" value="IPNS-like_sf"/>
</dbReference>
<name>S3CJB4_GLAL2</name>
<evidence type="ECO:0000313" key="6">
    <source>
        <dbReference type="Proteomes" id="UP000016922"/>
    </source>
</evidence>
<dbReference type="OrthoDB" id="288590at2759"/>
<evidence type="ECO:0000256" key="1">
    <source>
        <dbReference type="ARBA" id="ARBA00022723"/>
    </source>
</evidence>
<dbReference type="KEGG" id="glz:GLAREA_01206"/>
<accession>S3CJB4</accession>
<evidence type="ECO:0000256" key="2">
    <source>
        <dbReference type="ARBA" id="ARBA00023004"/>
    </source>
</evidence>
<dbReference type="GeneID" id="19460264"/>
<dbReference type="OMA" id="PRYSETI"/>
<comment type="similarity">
    <text evidence="3">Belongs to the iron/ascorbate-dependent oxidoreductase family.</text>
</comment>
<dbReference type="Pfam" id="PF03171">
    <property type="entry name" value="2OG-FeII_Oxy"/>
    <property type="match status" value="1"/>
</dbReference>
<dbReference type="Gene3D" id="2.60.120.330">
    <property type="entry name" value="B-lactam Antibiotic, Isopenicillin N Synthase, Chain"/>
    <property type="match status" value="1"/>
</dbReference>
<evidence type="ECO:0000313" key="5">
    <source>
        <dbReference type="EMBL" id="EPE25294.1"/>
    </source>
</evidence>
<keyword evidence="6" id="KW-1185">Reference proteome</keyword>
<dbReference type="HOGENOM" id="CLU_010119_4_0_1"/>
<organism evidence="5 6">
    <name type="scientific">Glarea lozoyensis (strain ATCC 20868 / MF5171)</name>
    <dbReference type="NCBI Taxonomy" id="1116229"/>
    <lineage>
        <taxon>Eukaryota</taxon>
        <taxon>Fungi</taxon>
        <taxon>Dikarya</taxon>
        <taxon>Ascomycota</taxon>
        <taxon>Pezizomycotina</taxon>
        <taxon>Leotiomycetes</taxon>
        <taxon>Helotiales</taxon>
        <taxon>Helotiaceae</taxon>
        <taxon>Glarea</taxon>
    </lineage>
</organism>
<sequence>MSSFQDKSFSNMEDLYPVPFPDDVPIAKLETISLNKLLSNNEVEAQRLFNVCKGSGFFYLDMMDHEIGRKMWEDACYACRSGQAVLPITPMTTKKAYKARTGVKVLDRGYQTGAVNDDGQPRDSEMFMVPQTEFFSNEPLGFELPPWLAPHEERFKNAMSSGNIVANVILSILEGKLELPPGALTNIHKLTDSSGDFIRVLRYPGTDLGAEIDPLRFPPHRDAVSIAILFTWLGGLQITDEEAAFAVPESSWRWVKPVPGTAVVNLGDAMEVFTNKLLKSGLHRVIKAPGLQRAHDKYSVLIVARPEDSTPMRSFSSPVIPEGTEEQKSAPIYSSIEWGHNKIKALQDFIDKLQSARAGKTENLERSWTAPKSGSGIDVLEGCPVGLVTHYRTKAEH</sequence>
<dbReference type="EMBL" id="KE145371">
    <property type="protein sequence ID" value="EPE25294.1"/>
    <property type="molecule type" value="Genomic_DNA"/>
</dbReference>
<reference evidence="5 6" key="1">
    <citation type="journal article" date="2013" name="BMC Genomics">
        <title>Genomics-driven discovery of the pneumocandin biosynthetic gene cluster in the fungus Glarea lozoyensis.</title>
        <authorList>
            <person name="Chen L."/>
            <person name="Yue Q."/>
            <person name="Zhang X."/>
            <person name="Xiang M."/>
            <person name="Wang C."/>
            <person name="Li S."/>
            <person name="Che Y."/>
            <person name="Ortiz-Lopez F.J."/>
            <person name="Bills G.F."/>
            <person name="Liu X."/>
            <person name="An Z."/>
        </authorList>
    </citation>
    <scope>NUCLEOTIDE SEQUENCE [LARGE SCALE GENOMIC DNA]</scope>
    <source>
        <strain evidence="6">ATCC 20868 / MF5171</strain>
    </source>
</reference>
<dbReference type="PROSITE" id="PS51471">
    <property type="entry name" value="FE2OG_OXY"/>
    <property type="match status" value="1"/>
</dbReference>